<dbReference type="Gene3D" id="3.40.190.10">
    <property type="entry name" value="Periplasmic binding protein-like II"/>
    <property type="match status" value="2"/>
</dbReference>
<feature type="compositionally biased region" description="Gly residues" evidence="5">
    <location>
        <begin position="201"/>
        <end position="212"/>
    </location>
</feature>
<comment type="similarity">
    <text evidence="1">Belongs to the LysR transcriptional regulatory family.</text>
</comment>
<dbReference type="RefSeq" id="WP_301212574.1">
    <property type="nucleotide sequence ID" value="NZ_JAROCF010000001.1"/>
</dbReference>
<feature type="compositionally biased region" description="Low complexity" evidence="5">
    <location>
        <begin position="189"/>
        <end position="200"/>
    </location>
</feature>
<keyword evidence="2" id="KW-0805">Transcription regulation</keyword>
<dbReference type="Gene3D" id="3.40.190.290">
    <property type="match status" value="1"/>
</dbReference>
<name>A0ABT8KBC8_9MICO</name>
<feature type="region of interest" description="Disordered" evidence="5">
    <location>
        <begin position="170"/>
        <end position="245"/>
    </location>
</feature>
<evidence type="ECO:0000256" key="2">
    <source>
        <dbReference type="ARBA" id="ARBA00023015"/>
    </source>
</evidence>
<evidence type="ECO:0000313" key="7">
    <source>
        <dbReference type="EMBL" id="MDN4614760.1"/>
    </source>
</evidence>
<dbReference type="InterPro" id="IPR005119">
    <property type="entry name" value="LysR_subst-bd"/>
</dbReference>
<dbReference type="Pfam" id="PF03466">
    <property type="entry name" value="LysR_substrate"/>
    <property type="match status" value="1"/>
</dbReference>
<reference evidence="7" key="1">
    <citation type="submission" date="2023-06" db="EMBL/GenBank/DDBJ databases">
        <title>MT1 and MT2 Draft Genomes of Novel Species.</title>
        <authorList>
            <person name="Venkateswaran K."/>
        </authorList>
    </citation>
    <scope>NUCLEOTIDE SEQUENCE</scope>
    <source>
        <strain evidence="7">F6_8S_P_1B</strain>
    </source>
</reference>
<dbReference type="PANTHER" id="PTHR30346">
    <property type="entry name" value="TRANSCRIPTIONAL DUAL REGULATOR HCAR-RELATED"/>
    <property type="match status" value="1"/>
</dbReference>
<dbReference type="SUPFAM" id="SSF53850">
    <property type="entry name" value="Periplasmic binding protein-like II"/>
    <property type="match status" value="1"/>
</dbReference>
<feature type="domain" description="LysR substrate-binding" evidence="6">
    <location>
        <begin position="17"/>
        <end position="104"/>
    </location>
</feature>
<dbReference type="CDD" id="cd05466">
    <property type="entry name" value="PBP2_LTTR_substrate"/>
    <property type="match status" value="1"/>
</dbReference>
<comment type="caution">
    <text evidence="7">The sequence shown here is derived from an EMBL/GenBank/DDBJ whole genome shotgun (WGS) entry which is preliminary data.</text>
</comment>
<dbReference type="Proteomes" id="UP001174208">
    <property type="component" value="Unassembled WGS sequence"/>
</dbReference>
<gene>
    <name evidence="7" type="ORF">P5G50_09865</name>
</gene>
<keyword evidence="4" id="KW-0804">Transcription</keyword>
<proteinExistence type="inferred from homology"/>
<protein>
    <submittedName>
        <fullName evidence="7">LysR substrate-binding domain-containing protein</fullName>
    </submittedName>
</protein>
<evidence type="ECO:0000313" key="8">
    <source>
        <dbReference type="Proteomes" id="UP001174208"/>
    </source>
</evidence>
<evidence type="ECO:0000259" key="6">
    <source>
        <dbReference type="Pfam" id="PF03466"/>
    </source>
</evidence>
<evidence type="ECO:0000256" key="4">
    <source>
        <dbReference type="ARBA" id="ARBA00023163"/>
    </source>
</evidence>
<keyword evidence="3" id="KW-0238">DNA-binding</keyword>
<sequence length="245" mass="25838">MPSRFALVFPLGVTVGKWTREFEHRHPDTELVVRPSADPLAALGSREADMAFVRDADADDTRHLIPLYAEDVVVVMHHEHLLTLEERLTLADLADEPQLTAEPSETLMRSVAAGDGIALLPASVAKALRRKDVTAMRLDDAPQSRIGLTWPRDGQHELVDEFIGIVRGRTAHSSRNPGVAEQEVRAADGKAGAGKSAAGKAGSGKAGSGKAGAGKAASGKTGSGKTGRSASGNTAGSRKSRGRRR</sequence>
<evidence type="ECO:0000256" key="1">
    <source>
        <dbReference type="ARBA" id="ARBA00009437"/>
    </source>
</evidence>
<dbReference type="PANTHER" id="PTHR30346:SF0">
    <property type="entry name" value="HCA OPERON TRANSCRIPTIONAL ACTIVATOR HCAR"/>
    <property type="match status" value="1"/>
</dbReference>
<evidence type="ECO:0000256" key="5">
    <source>
        <dbReference type="SAM" id="MobiDB-lite"/>
    </source>
</evidence>
<evidence type="ECO:0000256" key="3">
    <source>
        <dbReference type="ARBA" id="ARBA00023125"/>
    </source>
</evidence>
<accession>A0ABT8KBC8</accession>
<organism evidence="7 8">
    <name type="scientific">Leifsonia williamsii</name>
    <dbReference type="NCBI Taxonomy" id="3035919"/>
    <lineage>
        <taxon>Bacteria</taxon>
        <taxon>Bacillati</taxon>
        <taxon>Actinomycetota</taxon>
        <taxon>Actinomycetes</taxon>
        <taxon>Micrococcales</taxon>
        <taxon>Microbacteriaceae</taxon>
        <taxon>Leifsonia</taxon>
    </lineage>
</organism>
<dbReference type="EMBL" id="JAROCF010000001">
    <property type="protein sequence ID" value="MDN4614760.1"/>
    <property type="molecule type" value="Genomic_DNA"/>
</dbReference>
<keyword evidence="8" id="KW-1185">Reference proteome</keyword>